<dbReference type="PANTHER" id="PTHR48020:SF49">
    <property type="entry name" value="SUGAR TRANSPORTER"/>
    <property type="match status" value="1"/>
</dbReference>
<keyword evidence="4 9" id="KW-0812">Transmembrane</keyword>
<dbReference type="AlphaFoldDB" id="A0A0C9S4C7"/>
<feature type="transmembrane region" description="Helical" evidence="9">
    <location>
        <begin position="30"/>
        <end position="59"/>
    </location>
</feature>
<dbReference type="GO" id="GO:0022857">
    <property type="term" value="F:transmembrane transporter activity"/>
    <property type="evidence" value="ECO:0007669"/>
    <property type="project" value="InterPro"/>
</dbReference>
<feature type="transmembrane region" description="Helical" evidence="9">
    <location>
        <begin position="360"/>
        <end position="383"/>
    </location>
</feature>
<dbReference type="InterPro" id="IPR036259">
    <property type="entry name" value="MFS_trans_sf"/>
</dbReference>
<keyword evidence="5 9" id="KW-1133">Transmembrane helix</keyword>
<evidence type="ECO:0000256" key="8">
    <source>
        <dbReference type="SAM" id="MobiDB-lite"/>
    </source>
</evidence>
<dbReference type="PROSITE" id="PS00216">
    <property type="entry name" value="SUGAR_TRANSPORT_1"/>
    <property type="match status" value="2"/>
</dbReference>
<dbReference type="NCBIfam" id="TIGR00879">
    <property type="entry name" value="SP"/>
    <property type="match status" value="1"/>
</dbReference>
<comment type="subcellular location">
    <subcellularLocation>
        <location evidence="1">Membrane</location>
        <topology evidence="1">Multi-pass membrane protein</topology>
    </subcellularLocation>
</comment>
<evidence type="ECO:0000256" key="5">
    <source>
        <dbReference type="ARBA" id="ARBA00022989"/>
    </source>
</evidence>
<evidence type="ECO:0000259" key="10">
    <source>
        <dbReference type="PROSITE" id="PS50850"/>
    </source>
</evidence>
<dbReference type="InterPro" id="IPR005828">
    <property type="entry name" value="MFS_sugar_transport-like"/>
</dbReference>
<evidence type="ECO:0000256" key="7">
    <source>
        <dbReference type="RuleBase" id="RU003346"/>
    </source>
</evidence>
<dbReference type="PROSITE" id="PS00217">
    <property type="entry name" value="SUGAR_TRANSPORT_2"/>
    <property type="match status" value="1"/>
</dbReference>
<sequence>MTGIVVGQGMDSKEEQVMEKSVSVKPPRNIFVIACAVLASMNSILLGYDVGVMSGAAIFIRRDLHLNDVQVEMLIGSLNIIALLGAALAGRTSDAIGRRWTMALAALIFLLGSVVMALAPSFAWLMVGRLLGGVGVGYALLIAPVYTTEVAPASSRGALTSFPEIFINVGILLGYIANYALKGLPDNLNWRVMLGLGVLAPIFLGIGVLAMPESPRWLVMRNRNDDALKVLFRTSDSPAEAHERLADIVEGIQYAQRKADESNPGSIPGDPLKSSGEGPWREIYRPTPAVLRMLIVALGVQFFQQASGIDATVYYSPVTFKKAGLKSEGAILGATIAVGVAKAGFVVVAAFLIDRVGRRPLLLTSTIGSTVSLLALALALAFIGRATGAAHQLAAYVAVIAACGNVAFFSIGMGPVNWVLSSEIFPLRLRAKASSLGVAVNRTMSGVVSLSFLSVAKAITVPGTFFLFAAISGLCAVFIYVYVPETKGKTLEQIVAYFHMKHSGKTSNPSELELGESQEPSRHTNDGDAERGGGTLTSI</sequence>
<dbReference type="PROSITE" id="PS50850">
    <property type="entry name" value="MFS"/>
    <property type="match status" value="1"/>
</dbReference>
<dbReference type="Pfam" id="PF00083">
    <property type="entry name" value="Sugar_tr"/>
    <property type="match status" value="1"/>
</dbReference>
<dbReference type="PRINTS" id="PR00171">
    <property type="entry name" value="SUGRTRNSPORT"/>
</dbReference>
<dbReference type="SUPFAM" id="SSF103473">
    <property type="entry name" value="MFS general substrate transporter"/>
    <property type="match status" value="1"/>
</dbReference>
<dbReference type="FunFam" id="1.20.1250.20:FF:000025">
    <property type="entry name" value="probable polyol transporter 4"/>
    <property type="match status" value="1"/>
</dbReference>
<feature type="transmembrane region" description="Helical" evidence="9">
    <location>
        <begin position="465"/>
        <end position="483"/>
    </location>
</feature>
<feature type="compositionally biased region" description="Basic and acidic residues" evidence="8">
    <location>
        <begin position="519"/>
        <end position="531"/>
    </location>
</feature>
<feature type="region of interest" description="Disordered" evidence="8">
    <location>
        <begin position="259"/>
        <end position="278"/>
    </location>
</feature>
<dbReference type="PANTHER" id="PTHR48020">
    <property type="entry name" value="PROTON MYO-INOSITOL COTRANSPORTER"/>
    <property type="match status" value="1"/>
</dbReference>
<feature type="transmembrane region" description="Helical" evidence="9">
    <location>
        <begin position="395"/>
        <end position="420"/>
    </location>
</feature>
<dbReference type="InterPro" id="IPR003663">
    <property type="entry name" value="Sugar/inositol_transpt"/>
</dbReference>
<evidence type="ECO:0000256" key="4">
    <source>
        <dbReference type="ARBA" id="ARBA00022692"/>
    </source>
</evidence>
<feature type="transmembrane region" description="Helical" evidence="9">
    <location>
        <begin position="130"/>
        <end position="147"/>
    </location>
</feature>
<feature type="transmembrane region" description="Helical" evidence="9">
    <location>
        <begin position="329"/>
        <end position="353"/>
    </location>
</feature>
<evidence type="ECO:0000256" key="9">
    <source>
        <dbReference type="SAM" id="Phobius"/>
    </source>
</evidence>
<dbReference type="EMBL" id="GCHU01025186">
    <property type="protein sequence ID" value="JAG85648.1"/>
    <property type="molecule type" value="Transcribed_RNA"/>
</dbReference>
<organism evidence="11">
    <name type="scientific">Wollemia nobilis</name>
    <dbReference type="NCBI Taxonomy" id="56998"/>
    <lineage>
        <taxon>Eukaryota</taxon>
        <taxon>Viridiplantae</taxon>
        <taxon>Streptophyta</taxon>
        <taxon>Embryophyta</taxon>
        <taxon>Tracheophyta</taxon>
        <taxon>Spermatophyta</taxon>
        <taxon>Pinopsida</taxon>
        <taxon>Pinidae</taxon>
        <taxon>Conifers II</taxon>
        <taxon>Araucariales</taxon>
        <taxon>Araucariaceae</taxon>
        <taxon>Wollemia</taxon>
    </lineage>
</organism>
<name>A0A0C9S4C7_9CONI</name>
<dbReference type="GO" id="GO:0016020">
    <property type="term" value="C:membrane"/>
    <property type="evidence" value="ECO:0007669"/>
    <property type="project" value="UniProtKB-SubCell"/>
</dbReference>
<reference evidence="11" key="1">
    <citation type="submission" date="2015-02" db="EMBL/GenBank/DDBJ databases">
        <title>A transcriptome of Wollemia nobilis - a relic of Gondwana.</title>
        <authorList>
            <person name="Chia J.Y."/>
            <person name="Leong Y.S."/>
            <person name="Abdul Karim S."/>
            <person name="Wan Azmi N."/>
            <person name="Hercus R."/>
            <person name="Croft L."/>
        </authorList>
    </citation>
    <scope>NUCLEOTIDE SEQUENCE</scope>
    <source>
        <strain evidence="11">MaeBrown</strain>
        <tissue evidence="11">Leaf</tissue>
    </source>
</reference>
<feature type="transmembrane region" description="Helical" evidence="9">
    <location>
        <begin position="192"/>
        <end position="211"/>
    </location>
</feature>
<feature type="transmembrane region" description="Helical" evidence="9">
    <location>
        <begin position="71"/>
        <end position="90"/>
    </location>
</feature>
<protein>
    <submittedName>
        <fullName evidence="11">TSA: Wollemia nobilis Ref_Wollemi_Transcript_25376_2238 transcribed RNA sequence</fullName>
    </submittedName>
</protein>
<dbReference type="InterPro" id="IPR020846">
    <property type="entry name" value="MFS_dom"/>
</dbReference>
<comment type="similarity">
    <text evidence="2 7">Belongs to the major facilitator superfamily. Sugar transporter (TC 2.A.1.1) family.</text>
</comment>
<proteinExistence type="inferred from homology"/>
<dbReference type="InterPro" id="IPR050814">
    <property type="entry name" value="Myo-inositol_Transporter"/>
</dbReference>
<feature type="domain" description="Major facilitator superfamily (MFS) profile" evidence="10">
    <location>
        <begin position="35"/>
        <end position="487"/>
    </location>
</feature>
<evidence type="ECO:0000313" key="11">
    <source>
        <dbReference type="EMBL" id="JAG85648.1"/>
    </source>
</evidence>
<dbReference type="InterPro" id="IPR005829">
    <property type="entry name" value="Sugar_transporter_CS"/>
</dbReference>
<keyword evidence="3 7" id="KW-0813">Transport</keyword>
<keyword evidence="6 9" id="KW-0472">Membrane</keyword>
<feature type="region of interest" description="Disordered" evidence="8">
    <location>
        <begin position="504"/>
        <end position="539"/>
    </location>
</feature>
<evidence type="ECO:0000256" key="6">
    <source>
        <dbReference type="ARBA" id="ARBA00023136"/>
    </source>
</evidence>
<feature type="transmembrane region" description="Helical" evidence="9">
    <location>
        <begin position="440"/>
        <end position="459"/>
    </location>
</feature>
<accession>A0A0C9S4C7</accession>
<feature type="transmembrane region" description="Helical" evidence="9">
    <location>
        <begin position="102"/>
        <end position="124"/>
    </location>
</feature>
<evidence type="ECO:0000256" key="2">
    <source>
        <dbReference type="ARBA" id="ARBA00010992"/>
    </source>
</evidence>
<feature type="transmembrane region" description="Helical" evidence="9">
    <location>
        <begin position="159"/>
        <end position="180"/>
    </location>
</feature>
<evidence type="ECO:0000256" key="1">
    <source>
        <dbReference type="ARBA" id="ARBA00004141"/>
    </source>
</evidence>
<dbReference type="Gene3D" id="1.20.1250.20">
    <property type="entry name" value="MFS general substrate transporter like domains"/>
    <property type="match status" value="1"/>
</dbReference>
<evidence type="ECO:0000256" key="3">
    <source>
        <dbReference type="ARBA" id="ARBA00022448"/>
    </source>
</evidence>